<dbReference type="PANTHER" id="PTHR45947:SF3">
    <property type="entry name" value="SULFOQUINOVOSYL TRANSFERASE SQD2"/>
    <property type="match status" value="1"/>
</dbReference>
<keyword evidence="4" id="KW-1185">Reference proteome</keyword>
<dbReference type="Proteomes" id="UP000663292">
    <property type="component" value="Chromosome"/>
</dbReference>
<evidence type="ECO:0000313" key="4">
    <source>
        <dbReference type="Proteomes" id="UP000663292"/>
    </source>
</evidence>
<keyword evidence="3" id="KW-0808">Transferase</keyword>
<gene>
    <name evidence="3" type="primary">aglL</name>
    <name evidence="3" type="ORF">HSEST_0353</name>
</gene>
<proteinExistence type="predicted"/>
<feature type="domain" description="Glycosyl transferase family 1" evidence="1">
    <location>
        <begin position="190"/>
        <end position="339"/>
    </location>
</feature>
<dbReference type="GO" id="GO:0016757">
    <property type="term" value="F:glycosyltransferase activity"/>
    <property type="evidence" value="ECO:0007669"/>
    <property type="project" value="InterPro"/>
</dbReference>
<sequence>MATPTVAAFTDTYLPTVNGVTYTVKSWREAWESRGHTMDLVYPKASDYDPGSGEYPVRSVRFPFYEGYRLGAPQVPEGVADADIVHAHTPFGVGLSGLRLARSNDLPLVASYHTPTGEYAEYISFNGRVERTVRRWARSYERWFFGRADLVIAPSERAREHILNDIGIDTDVAVVANGVDTDQFRPVDTDAFRERYDIGDGPVIGYTGRHGYEKCLSDILAAADGMDVTVLFGGDGPAREDLQARAETLDLDVRFLGFLDREELPAFYSTLDVFAFPSPVETQGLVALEANACGTPVVGVDSGALSDTIVDDGTGYRYPQGDIEAFREQLERALAERERLSQSCLDRRERLSVDHSVDRLEELYESVQADTEAIPIT</sequence>
<dbReference type="Pfam" id="PF13439">
    <property type="entry name" value="Glyco_transf_4"/>
    <property type="match status" value="1"/>
</dbReference>
<dbReference type="PANTHER" id="PTHR45947">
    <property type="entry name" value="SULFOQUINOVOSYL TRANSFERASE SQD2"/>
    <property type="match status" value="1"/>
</dbReference>
<dbReference type="SUPFAM" id="SSF53756">
    <property type="entry name" value="UDP-Glycosyltransferase/glycogen phosphorylase"/>
    <property type="match status" value="1"/>
</dbReference>
<evidence type="ECO:0000259" key="1">
    <source>
        <dbReference type="Pfam" id="PF00534"/>
    </source>
</evidence>
<protein>
    <submittedName>
        <fullName evidence="3">Glycosyltransferase</fullName>
    </submittedName>
</protein>
<dbReference type="RefSeq" id="WP_229121850.1">
    <property type="nucleotide sequence ID" value="NZ_CP064791.1"/>
</dbReference>
<dbReference type="GeneID" id="68856992"/>
<dbReference type="AlphaFoldDB" id="A0A897NMB3"/>
<dbReference type="InterPro" id="IPR050194">
    <property type="entry name" value="Glycosyltransferase_grp1"/>
</dbReference>
<reference evidence="3 4" key="1">
    <citation type="submission" date="2020-11" db="EMBL/GenBank/DDBJ databases">
        <title>Carbohydrate-dependent, anaerobic sulfur respiration: A novel catabolism in halophilic archaea.</title>
        <authorList>
            <person name="Sorokin D.Y."/>
            <person name="Messina E."/>
            <person name="Smedile F."/>
            <person name="La Cono V."/>
            <person name="Hallsworth J.E."/>
            <person name="Yakimov M.M."/>
        </authorList>
    </citation>
    <scope>NUCLEOTIDE SEQUENCE [LARGE SCALE GENOMIC DNA]</scope>
    <source>
        <strain evidence="3 4">HSR-Est</strain>
    </source>
</reference>
<dbReference type="Pfam" id="PF00534">
    <property type="entry name" value="Glycos_transf_1"/>
    <property type="match status" value="1"/>
</dbReference>
<organism evidence="3 4">
    <name type="scientific">Halapricum desulfuricans</name>
    <dbReference type="NCBI Taxonomy" id="2841257"/>
    <lineage>
        <taxon>Archaea</taxon>
        <taxon>Methanobacteriati</taxon>
        <taxon>Methanobacteriota</taxon>
        <taxon>Stenosarchaea group</taxon>
        <taxon>Halobacteria</taxon>
        <taxon>Halobacteriales</taxon>
        <taxon>Haloarculaceae</taxon>
        <taxon>Halapricum</taxon>
    </lineage>
</organism>
<dbReference type="EMBL" id="CP064791">
    <property type="protein sequence ID" value="QSG13902.1"/>
    <property type="molecule type" value="Genomic_DNA"/>
</dbReference>
<feature type="domain" description="Glycosyltransferase subfamily 4-like N-terminal" evidence="2">
    <location>
        <begin position="17"/>
        <end position="183"/>
    </location>
</feature>
<evidence type="ECO:0000259" key="2">
    <source>
        <dbReference type="Pfam" id="PF13439"/>
    </source>
</evidence>
<dbReference type="Gene3D" id="3.40.50.2000">
    <property type="entry name" value="Glycogen Phosphorylase B"/>
    <property type="match status" value="2"/>
</dbReference>
<name>A0A897NMB3_9EURY</name>
<dbReference type="InterPro" id="IPR001296">
    <property type="entry name" value="Glyco_trans_1"/>
</dbReference>
<accession>A0A897NMB3</accession>
<dbReference type="InterPro" id="IPR028098">
    <property type="entry name" value="Glyco_trans_4-like_N"/>
</dbReference>
<evidence type="ECO:0000313" key="3">
    <source>
        <dbReference type="EMBL" id="QSG13902.1"/>
    </source>
</evidence>